<organism evidence="1 2">
    <name type="scientific">Giardia intestinalis</name>
    <name type="common">Giardia lamblia</name>
    <dbReference type="NCBI Taxonomy" id="5741"/>
    <lineage>
        <taxon>Eukaryota</taxon>
        <taxon>Metamonada</taxon>
        <taxon>Diplomonadida</taxon>
        <taxon>Hexamitidae</taxon>
        <taxon>Giardiinae</taxon>
        <taxon>Giardia</taxon>
    </lineage>
</organism>
<comment type="caution">
    <text evidence="1">The sequence shown here is derived from an EMBL/GenBank/DDBJ whole genome shotgun (WGS) entry which is preliminary data.</text>
</comment>
<dbReference type="EMBL" id="AHHH01000180">
    <property type="protein sequence ID" value="ESU40725.1"/>
    <property type="molecule type" value="Genomic_DNA"/>
</dbReference>
<dbReference type="AlphaFoldDB" id="V6TUQ1"/>
<reference evidence="2" key="1">
    <citation type="submission" date="2012-02" db="EMBL/GenBank/DDBJ databases">
        <title>Genome sequencing of Giardia lamblia Genotypes A2 and B isolates (DH and GS) and comparative analysis with the genomes of Genotypes A1 and E (WB and Pig).</title>
        <authorList>
            <person name="Adam R."/>
            <person name="Dahlstrom E."/>
            <person name="Martens C."/>
            <person name="Bruno D."/>
            <person name="Barbian K."/>
            <person name="Porcella S.F."/>
            <person name="Nash T."/>
        </authorList>
    </citation>
    <scope>NUCLEOTIDE SEQUENCE</scope>
    <source>
        <strain evidence="2">GS</strain>
    </source>
</reference>
<gene>
    <name evidence="1" type="ORF">GSB_155099</name>
</gene>
<evidence type="ECO:0000313" key="2">
    <source>
        <dbReference type="Proteomes" id="UP000018040"/>
    </source>
</evidence>
<protein>
    <submittedName>
        <fullName evidence="1">Uncharacterized protein</fullName>
    </submittedName>
</protein>
<sequence>VEQVCEHLPTEEELCSLGEREDVAKTSLKNTAYFEQA</sequence>
<reference evidence="1 2" key="2">
    <citation type="journal article" date="2013" name="Genome Biol. Evol.">
        <title>Genome sequencing of Giardia lamblia genotypes A2 and B isolates (DH and GS) and comparative analysis with the genomes of genotypes A1 and E (WB and Pig).</title>
        <authorList>
            <person name="Adam R.D."/>
            <person name="Dahlstrom E.W."/>
            <person name="Martens C.A."/>
            <person name="Bruno D.P."/>
            <person name="Barbian K.D."/>
            <person name="Ricklefs S.M."/>
            <person name="Hernandez M.M."/>
            <person name="Narla N.P."/>
            <person name="Patel R.B."/>
            <person name="Porcella S.F."/>
            <person name="Nash T.E."/>
        </authorList>
    </citation>
    <scope>NUCLEOTIDE SEQUENCE [LARGE SCALE GENOMIC DNA]</scope>
    <source>
        <strain evidence="1 2">GS</strain>
    </source>
</reference>
<dbReference type="Proteomes" id="UP000018040">
    <property type="component" value="Unassembled WGS sequence"/>
</dbReference>
<name>V6TUQ1_GIAIN</name>
<accession>V6TUQ1</accession>
<evidence type="ECO:0000313" key="1">
    <source>
        <dbReference type="EMBL" id="ESU40725.1"/>
    </source>
</evidence>
<feature type="non-terminal residue" evidence="1">
    <location>
        <position position="1"/>
    </location>
</feature>
<proteinExistence type="predicted"/>